<keyword evidence="4" id="KW-0378">Hydrolase</keyword>
<keyword evidence="5" id="KW-0788">Thiol protease</keyword>
<accession>A0A383VWB4</accession>
<dbReference type="STRING" id="3088.A0A383VWB4"/>
<dbReference type="GO" id="GO:0071567">
    <property type="term" value="F:deUFMylase activity"/>
    <property type="evidence" value="ECO:0007669"/>
    <property type="project" value="TreeGrafter"/>
</dbReference>
<dbReference type="PANTHER" id="PTHR48153:SF2">
    <property type="entry name" value="UFM1-SPECIFIC PROTEASE 2"/>
    <property type="match status" value="1"/>
</dbReference>
<evidence type="ECO:0000313" key="9">
    <source>
        <dbReference type="EMBL" id="SZX69200.1"/>
    </source>
</evidence>
<evidence type="ECO:0000256" key="1">
    <source>
        <dbReference type="ARBA" id="ARBA00008552"/>
    </source>
</evidence>
<evidence type="ECO:0000256" key="5">
    <source>
        <dbReference type="ARBA" id="ARBA00022807"/>
    </source>
</evidence>
<dbReference type="GO" id="GO:0006508">
    <property type="term" value="P:proteolysis"/>
    <property type="evidence" value="ECO:0007669"/>
    <property type="project" value="UniProtKB-KW"/>
</dbReference>
<dbReference type="InterPro" id="IPR049387">
    <property type="entry name" value="UFSP2-like_2nd"/>
</dbReference>
<dbReference type="Pfam" id="PF20908">
    <property type="entry name" value="UfSP2_N"/>
    <property type="match status" value="1"/>
</dbReference>
<feature type="compositionally biased region" description="Low complexity" evidence="6">
    <location>
        <begin position="230"/>
        <end position="254"/>
    </location>
</feature>
<gene>
    <name evidence="9" type="ORF">BQ4739_LOCUS9496</name>
</gene>
<dbReference type="InterPro" id="IPR012462">
    <property type="entry name" value="UFSP1/2_DUB_cat"/>
</dbReference>
<dbReference type="AlphaFoldDB" id="A0A383VWB4"/>
<evidence type="ECO:0000256" key="3">
    <source>
        <dbReference type="ARBA" id="ARBA00022786"/>
    </source>
</evidence>
<proteinExistence type="inferred from homology"/>
<dbReference type="EMBL" id="FNXT01000910">
    <property type="protein sequence ID" value="SZX69200.1"/>
    <property type="molecule type" value="Genomic_DNA"/>
</dbReference>
<reference evidence="9 10" key="1">
    <citation type="submission" date="2016-10" db="EMBL/GenBank/DDBJ databases">
        <authorList>
            <person name="Cai Z."/>
        </authorList>
    </citation>
    <scope>NUCLEOTIDE SEQUENCE [LARGE SCALE GENOMIC DNA]</scope>
</reference>
<organism evidence="9 10">
    <name type="scientific">Tetradesmus obliquus</name>
    <name type="common">Green alga</name>
    <name type="synonym">Acutodesmus obliquus</name>
    <dbReference type="NCBI Taxonomy" id="3088"/>
    <lineage>
        <taxon>Eukaryota</taxon>
        <taxon>Viridiplantae</taxon>
        <taxon>Chlorophyta</taxon>
        <taxon>core chlorophytes</taxon>
        <taxon>Chlorophyceae</taxon>
        <taxon>CS clade</taxon>
        <taxon>Sphaeropleales</taxon>
        <taxon>Scenedesmaceae</taxon>
        <taxon>Tetradesmus</taxon>
    </lineage>
</organism>
<evidence type="ECO:0008006" key="11">
    <source>
        <dbReference type="Google" id="ProtNLM"/>
    </source>
</evidence>
<name>A0A383VWB4_TETOB</name>
<feature type="region of interest" description="Disordered" evidence="6">
    <location>
        <begin position="226"/>
        <end position="262"/>
    </location>
</feature>
<feature type="domain" description="UFSP1/2/DUB catalytic" evidence="7">
    <location>
        <begin position="424"/>
        <end position="613"/>
    </location>
</feature>
<evidence type="ECO:0000259" key="8">
    <source>
        <dbReference type="Pfam" id="PF20908"/>
    </source>
</evidence>
<keyword evidence="3" id="KW-0833">Ubl conjugation pathway</keyword>
<keyword evidence="2" id="KW-0645">Protease</keyword>
<dbReference type="Gene3D" id="3.90.70.130">
    <property type="match status" value="1"/>
</dbReference>
<feature type="domain" description="UFSP2 second" evidence="8">
    <location>
        <begin position="267"/>
        <end position="390"/>
    </location>
</feature>
<dbReference type="PANTHER" id="PTHR48153">
    <property type="entry name" value="UFM1-SPECIFIC PROTEASE 2"/>
    <property type="match status" value="1"/>
</dbReference>
<feature type="region of interest" description="Disordered" evidence="6">
    <location>
        <begin position="153"/>
        <end position="172"/>
    </location>
</feature>
<sequence length="623" mass="64795">MAWSLTTAPIVISQLQAGEQGLLIAAVDANSKAVAVLGSVPAAAGGIQEAAGDLAAVLPQGLHAVGSYLSNSSSSSAWKPAAANTPAVAAANTSSSATWSIAGQQVTAAEAAAAAAAAGVDDAGLNIAAGFIPLRCHLDVQLSVQYAATPSTASSSGTAAANGNAGSSPPPAAAIQAAVQQLQQELLTSQVVFVTEPGVAAAAEGQQQASPLLIHSSSKGTVQDALNINSSSSSSSSSSNPCVSLLPLQSSSSSSRDKPTAPMFEFEPCQQQQQNSSVTLSLDVLAYAPSSMQLSEVPAALLLPGLRGQLATMQALLQQQSAQGQQLTPLRACHFLPPGLGFPVTVCYPLLHQSLESTELKLLPRRQQLHTLLGLPSNVPMLRFANALEWSSGGGSSIAAGVPRSLRLRNVHEGLPAPGIGGQLYLVDGAYEYYHYMQDKFNDAGWGCAYRSLQTIVSWFRLQKYTAKPVPGHRQIQEVLVALKDKEASFIGSSNWIGAIELSYILDEYLGVTSKVLTVNRGSEIPANARALAQHFASQGTPIMIGGGVLAYTLLGVAFNEDIGEAAFLILDPHYTGGEDLKKIWQGTWVGWKQLGDSAAAGGPLFVKDAFYNFLCPQRPSTV</sequence>
<evidence type="ECO:0000256" key="6">
    <source>
        <dbReference type="SAM" id="MobiDB-lite"/>
    </source>
</evidence>
<comment type="similarity">
    <text evidence="1">Belongs to the peptidase C78 family.</text>
</comment>
<evidence type="ECO:0000259" key="7">
    <source>
        <dbReference type="Pfam" id="PF07910"/>
    </source>
</evidence>
<keyword evidence="10" id="KW-1185">Reference proteome</keyword>
<protein>
    <recommendedName>
        <fullName evidence="11">Ufm1-specific protease</fullName>
    </recommendedName>
</protein>
<evidence type="ECO:0000256" key="4">
    <source>
        <dbReference type="ARBA" id="ARBA00022801"/>
    </source>
</evidence>
<dbReference type="Proteomes" id="UP000256970">
    <property type="component" value="Unassembled WGS sequence"/>
</dbReference>
<evidence type="ECO:0000256" key="2">
    <source>
        <dbReference type="ARBA" id="ARBA00022670"/>
    </source>
</evidence>
<evidence type="ECO:0000313" key="10">
    <source>
        <dbReference type="Proteomes" id="UP000256970"/>
    </source>
</evidence>
<feature type="compositionally biased region" description="Low complexity" evidence="6">
    <location>
        <begin position="153"/>
        <end position="167"/>
    </location>
</feature>
<dbReference type="Pfam" id="PF07910">
    <property type="entry name" value="Peptidase_C78"/>
    <property type="match status" value="1"/>
</dbReference>